<evidence type="ECO:0000256" key="2">
    <source>
        <dbReference type="SAM" id="Phobius"/>
    </source>
</evidence>
<organism evidence="3">
    <name type="scientific">Lygus hesperus</name>
    <name type="common">Western plant bug</name>
    <dbReference type="NCBI Taxonomy" id="30085"/>
    <lineage>
        <taxon>Eukaryota</taxon>
        <taxon>Metazoa</taxon>
        <taxon>Ecdysozoa</taxon>
        <taxon>Arthropoda</taxon>
        <taxon>Hexapoda</taxon>
        <taxon>Insecta</taxon>
        <taxon>Pterygota</taxon>
        <taxon>Neoptera</taxon>
        <taxon>Paraneoptera</taxon>
        <taxon>Hemiptera</taxon>
        <taxon>Heteroptera</taxon>
        <taxon>Panheteroptera</taxon>
        <taxon>Cimicomorpha</taxon>
        <taxon>Miridae</taxon>
        <taxon>Mirini</taxon>
        <taxon>Lygus</taxon>
    </lineage>
</organism>
<dbReference type="AlphaFoldDB" id="A0A0A9XX79"/>
<feature type="transmembrane region" description="Helical" evidence="2">
    <location>
        <begin position="121"/>
        <end position="141"/>
    </location>
</feature>
<dbReference type="GO" id="GO:0015293">
    <property type="term" value="F:symporter activity"/>
    <property type="evidence" value="ECO:0007669"/>
    <property type="project" value="InterPro"/>
</dbReference>
<dbReference type="InterPro" id="IPR036259">
    <property type="entry name" value="MFS_trans_sf"/>
</dbReference>
<feature type="transmembrane region" description="Helical" evidence="2">
    <location>
        <begin position="232"/>
        <end position="254"/>
    </location>
</feature>
<dbReference type="GO" id="GO:0005886">
    <property type="term" value="C:plasma membrane"/>
    <property type="evidence" value="ECO:0007669"/>
    <property type="project" value="TreeGrafter"/>
</dbReference>
<gene>
    <name evidence="3" type="primary">MFSD12_3</name>
    <name evidence="3" type="ORF">CM83_100225</name>
</gene>
<feature type="transmembrane region" description="Helical" evidence="2">
    <location>
        <begin position="394"/>
        <end position="420"/>
    </location>
</feature>
<dbReference type="GO" id="GO:0008643">
    <property type="term" value="P:carbohydrate transport"/>
    <property type="evidence" value="ECO:0007669"/>
    <property type="project" value="InterPro"/>
</dbReference>
<feature type="transmembrane region" description="Helical" evidence="2">
    <location>
        <begin position="330"/>
        <end position="352"/>
    </location>
</feature>
<feature type="transmembrane region" description="Helical" evidence="2">
    <location>
        <begin position="66"/>
        <end position="86"/>
    </location>
</feature>
<comment type="similarity">
    <text evidence="1">Belongs to the major facilitator superfamily.</text>
</comment>
<reference evidence="4" key="3">
    <citation type="submission" date="2014-09" db="EMBL/GenBank/DDBJ databases">
        <authorList>
            <person name="Magalhaes I.L.F."/>
            <person name="Oliveira U."/>
            <person name="Santos F.R."/>
            <person name="Vidigal T.H.D.A."/>
            <person name="Brescovit A.D."/>
            <person name="Santos A.J."/>
        </authorList>
    </citation>
    <scope>NUCLEOTIDE SEQUENCE</scope>
</reference>
<proteinExistence type="inferred from homology"/>
<reference evidence="3" key="2">
    <citation type="submission" date="2014-07" db="EMBL/GenBank/DDBJ databases">
        <authorList>
            <person name="Hull J."/>
        </authorList>
    </citation>
    <scope>NUCLEOTIDE SEQUENCE</scope>
</reference>
<feature type="transmembrane region" description="Helical" evidence="2">
    <location>
        <begin position="427"/>
        <end position="452"/>
    </location>
</feature>
<dbReference type="EMBL" id="GBHO01018192">
    <property type="protein sequence ID" value="JAG25412.1"/>
    <property type="molecule type" value="Transcribed_RNA"/>
</dbReference>
<reference evidence="3" key="1">
    <citation type="journal article" date="2014" name="PLoS ONE">
        <title>Transcriptome-Based Identification of ABC Transporters in the Western Tarnished Plant Bug Lygus hesperus.</title>
        <authorList>
            <person name="Hull J.J."/>
            <person name="Chaney K."/>
            <person name="Geib S.M."/>
            <person name="Fabrick J.A."/>
            <person name="Brent C.S."/>
            <person name="Walsh D."/>
            <person name="Lavine L.C."/>
        </authorList>
    </citation>
    <scope>NUCLEOTIDE SEQUENCE</scope>
</reference>
<sequence>MVKPSLQILTETCEPWWLSRFKDYQKRNCDPEYKDPDHLPHAIRFGYSMGHVLNDLCASMWFTYSLVFYTAVIGVSHTMAGVIMVIGQVTDAISTPIIGALSDRGSANNCDDPKCGSRKNWYSIGTILIVVSKPFMFSPCLICNHASTEIIKVAYFSFFIIIFQIGWAAVQTVHLAMAVDITPFDKERTFILALRNTMTAICNSATYIGQWLTIMFCGDDSRQINQDDMARFQVIVGAIIIVGLITSVIFLAIVPQGSARARMKFSPVEDQNMASHSLTSCSSKSERTCIKKVLSHWKLHYIGFIYMNTRIFVVSVQALLTLYLHETLNALTYELATVPLLLNTVCFVASLAAGPLNELFGHKASFVTGSICGLGASLWTYFGTGHLGRFVLMYFAAVFYGVACALMQVTAMAMVALYIGEDIRNGAFIYGYMSFLDKISTGITLALILHFHPEDNKNYFTVAVSDTCGISCVLALVALLMLSSPFQDNPSTQCKAENKNLKE</sequence>
<dbReference type="PANTHER" id="PTHR11328">
    <property type="entry name" value="MAJOR FACILITATOR SUPERFAMILY DOMAIN-CONTAINING PROTEIN"/>
    <property type="match status" value="1"/>
</dbReference>
<dbReference type="EMBL" id="GBRD01010645">
    <property type="protein sequence ID" value="JAG55179.1"/>
    <property type="molecule type" value="Transcribed_RNA"/>
</dbReference>
<feature type="transmembrane region" description="Helical" evidence="2">
    <location>
        <begin position="364"/>
        <end position="382"/>
    </location>
</feature>
<name>A0A0A9XX79_LYGHE</name>
<keyword evidence="2" id="KW-1133">Transmembrane helix</keyword>
<feature type="transmembrane region" description="Helical" evidence="2">
    <location>
        <begin position="458"/>
        <end position="482"/>
    </location>
</feature>
<evidence type="ECO:0000256" key="1">
    <source>
        <dbReference type="ARBA" id="ARBA00008335"/>
    </source>
</evidence>
<feature type="transmembrane region" description="Helical" evidence="2">
    <location>
        <begin position="153"/>
        <end position="170"/>
    </location>
</feature>
<evidence type="ECO:0000313" key="4">
    <source>
        <dbReference type="EMBL" id="JAG55179.1"/>
    </source>
</evidence>
<dbReference type="SUPFAM" id="SSF103473">
    <property type="entry name" value="MFS general substrate transporter"/>
    <property type="match status" value="1"/>
</dbReference>
<keyword evidence="2" id="KW-0812">Transmembrane</keyword>
<dbReference type="PANTHER" id="PTHR11328:SF28">
    <property type="entry name" value="MAJOR FACILITATOR SUPERFAMILY DOMAIN-CONTAINING PROTEIN 12"/>
    <property type="match status" value="1"/>
</dbReference>
<feature type="transmembrane region" description="Helical" evidence="2">
    <location>
        <begin position="301"/>
        <end position="324"/>
    </location>
</feature>
<protein>
    <submittedName>
        <fullName evidence="3">Major facilitator superfamily domain-containing protein 12</fullName>
    </submittedName>
</protein>
<dbReference type="Pfam" id="PF13347">
    <property type="entry name" value="MFS_2"/>
    <property type="match status" value="1"/>
</dbReference>
<accession>A0A0A9XX79</accession>
<keyword evidence="2" id="KW-0472">Membrane</keyword>
<dbReference type="InterPro" id="IPR039672">
    <property type="entry name" value="MFS_2"/>
</dbReference>
<dbReference type="Gene3D" id="1.20.1250.20">
    <property type="entry name" value="MFS general substrate transporter like domains"/>
    <property type="match status" value="1"/>
</dbReference>
<evidence type="ECO:0000313" key="3">
    <source>
        <dbReference type="EMBL" id="JAG25412.1"/>
    </source>
</evidence>